<dbReference type="GO" id="GO:0061928">
    <property type="term" value="F:glutathione specific gamma-glutamylcyclotransferase activity"/>
    <property type="evidence" value="ECO:0007669"/>
    <property type="project" value="UniProtKB-EC"/>
</dbReference>
<dbReference type="PANTHER" id="PTHR12192">
    <property type="entry name" value="CATION TRANSPORT PROTEIN CHAC-RELATED"/>
    <property type="match status" value="1"/>
</dbReference>
<protein>
    <recommendedName>
        <fullName evidence="1">glutathione-specific gamma-glutamylcyclotransferase</fullName>
        <ecNumber evidence="1">4.3.2.7</ecNumber>
    </recommendedName>
</protein>
<dbReference type="InParanoid" id="A0A2V0NUE4"/>
<reference evidence="3 4" key="1">
    <citation type="journal article" date="2018" name="Sci. Rep.">
        <title>Raphidocelis subcapitata (=Pseudokirchneriella subcapitata) provides an insight into genome evolution and environmental adaptations in the Sphaeropleales.</title>
        <authorList>
            <person name="Suzuki S."/>
            <person name="Yamaguchi H."/>
            <person name="Nakajima N."/>
            <person name="Kawachi M."/>
        </authorList>
    </citation>
    <scope>NUCLEOTIDE SEQUENCE [LARGE SCALE GENOMIC DNA]</scope>
    <source>
        <strain evidence="3 4">NIES-35</strain>
    </source>
</reference>
<keyword evidence="4" id="KW-1185">Reference proteome</keyword>
<keyword evidence="2" id="KW-0456">Lyase</keyword>
<dbReference type="OrthoDB" id="1933483at2759"/>
<sequence>MNGPGKPLAPPAGQGQGIFIFGYGSLAHTPGFRYAPRVEGYIEGWRRVWWQGSTDHRGTPEAPGRTVTLTPDPAAKTHGVAFEVAGDSAEVERTVAYLEWREKQYDVRTRVDVKGRGGEVLVAGALCYVASDSPANVNWLGPAPVESIAAQIASASGPSGPNAPYLYKLADVMRSMGVDDPELFALEAAVRRLEAAGGGGAAGAAALAAAAAARAARVLRHGEEGGGGGGKAAGAGAAAVAMEAVARGDVPVAAAAAGEEGCS</sequence>
<gene>
    <name evidence="3" type="ORF">Rsub_03566</name>
</gene>
<evidence type="ECO:0000256" key="2">
    <source>
        <dbReference type="ARBA" id="ARBA00023239"/>
    </source>
</evidence>
<dbReference type="Proteomes" id="UP000247498">
    <property type="component" value="Unassembled WGS sequence"/>
</dbReference>
<accession>A0A2V0NUE4</accession>
<dbReference type="InterPro" id="IPR036568">
    <property type="entry name" value="GGCT-like_sf"/>
</dbReference>
<dbReference type="Pfam" id="PF04752">
    <property type="entry name" value="ChaC"/>
    <property type="match status" value="1"/>
</dbReference>
<proteinExistence type="predicted"/>
<evidence type="ECO:0000313" key="3">
    <source>
        <dbReference type="EMBL" id="GBF91246.1"/>
    </source>
</evidence>
<dbReference type="STRING" id="307507.A0A2V0NUE4"/>
<dbReference type="InterPro" id="IPR013024">
    <property type="entry name" value="GGCT-like"/>
</dbReference>
<dbReference type="GO" id="GO:0006751">
    <property type="term" value="P:glutathione catabolic process"/>
    <property type="evidence" value="ECO:0007669"/>
    <property type="project" value="InterPro"/>
</dbReference>
<comment type="caution">
    <text evidence="3">The sequence shown here is derived from an EMBL/GenBank/DDBJ whole genome shotgun (WGS) entry which is preliminary data.</text>
</comment>
<evidence type="ECO:0000256" key="1">
    <source>
        <dbReference type="ARBA" id="ARBA00012344"/>
    </source>
</evidence>
<dbReference type="SUPFAM" id="SSF110857">
    <property type="entry name" value="Gamma-glutamyl cyclotransferase-like"/>
    <property type="match status" value="1"/>
</dbReference>
<dbReference type="AlphaFoldDB" id="A0A2V0NUE4"/>
<dbReference type="CDD" id="cd06661">
    <property type="entry name" value="GGCT_like"/>
    <property type="match status" value="1"/>
</dbReference>
<organism evidence="3 4">
    <name type="scientific">Raphidocelis subcapitata</name>
    <dbReference type="NCBI Taxonomy" id="307507"/>
    <lineage>
        <taxon>Eukaryota</taxon>
        <taxon>Viridiplantae</taxon>
        <taxon>Chlorophyta</taxon>
        <taxon>core chlorophytes</taxon>
        <taxon>Chlorophyceae</taxon>
        <taxon>CS clade</taxon>
        <taxon>Sphaeropleales</taxon>
        <taxon>Selenastraceae</taxon>
        <taxon>Raphidocelis</taxon>
    </lineage>
</organism>
<dbReference type="EC" id="4.3.2.7" evidence="1"/>
<dbReference type="InterPro" id="IPR006840">
    <property type="entry name" value="ChaC"/>
</dbReference>
<dbReference type="FunCoup" id="A0A2V0NUE4">
    <property type="interactions" value="1556"/>
</dbReference>
<dbReference type="EMBL" id="BDRX01000023">
    <property type="protein sequence ID" value="GBF91246.1"/>
    <property type="molecule type" value="Genomic_DNA"/>
</dbReference>
<dbReference type="GO" id="GO:0005737">
    <property type="term" value="C:cytoplasm"/>
    <property type="evidence" value="ECO:0007669"/>
    <property type="project" value="TreeGrafter"/>
</dbReference>
<evidence type="ECO:0000313" key="4">
    <source>
        <dbReference type="Proteomes" id="UP000247498"/>
    </source>
</evidence>
<name>A0A2V0NUE4_9CHLO</name>
<dbReference type="Gene3D" id="3.10.490.10">
    <property type="entry name" value="Gamma-glutamyl cyclotransferase-like"/>
    <property type="match status" value="1"/>
</dbReference>
<dbReference type="PANTHER" id="PTHR12192:SF2">
    <property type="entry name" value="GLUTATHIONE-SPECIFIC GAMMA-GLUTAMYLCYCLOTRANSFERASE 2"/>
    <property type="match status" value="1"/>
</dbReference>